<gene>
    <name evidence="1" type="ORF">FD20_GL000833</name>
</gene>
<dbReference type="EMBL" id="AZEG01000002">
    <property type="protein sequence ID" value="KRL38766.1"/>
    <property type="molecule type" value="Genomic_DNA"/>
</dbReference>
<dbReference type="Pfam" id="PF16784">
    <property type="entry name" value="HNHc_6"/>
    <property type="match status" value="1"/>
</dbReference>
<organism evidence="1 2">
    <name type="scientific">Liquorilactobacillus uvarum DSM 19971</name>
    <dbReference type="NCBI Taxonomy" id="1423812"/>
    <lineage>
        <taxon>Bacteria</taxon>
        <taxon>Bacillati</taxon>
        <taxon>Bacillota</taxon>
        <taxon>Bacilli</taxon>
        <taxon>Lactobacillales</taxon>
        <taxon>Lactobacillaceae</taxon>
        <taxon>Liquorilactobacillus</taxon>
    </lineage>
</organism>
<dbReference type="InterPro" id="IPR041242">
    <property type="entry name" value="HNHc_6"/>
</dbReference>
<reference evidence="1 2" key="1">
    <citation type="journal article" date="2015" name="Genome Announc.">
        <title>Expanding the biotechnology potential of lactobacilli through comparative genomics of 213 strains and associated genera.</title>
        <authorList>
            <person name="Sun Z."/>
            <person name="Harris H.M."/>
            <person name="McCann A."/>
            <person name="Guo C."/>
            <person name="Argimon S."/>
            <person name="Zhang W."/>
            <person name="Yang X."/>
            <person name="Jeffery I.B."/>
            <person name="Cooney J.C."/>
            <person name="Kagawa T.F."/>
            <person name="Liu W."/>
            <person name="Song Y."/>
            <person name="Salvetti E."/>
            <person name="Wrobel A."/>
            <person name="Rasinkangas P."/>
            <person name="Parkhill J."/>
            <person name="Rea M.C."/>
            <person name="O'Sullivan O."/>
            <person name="Ritari J."/>
            <person name="Douillard F.P."/>
            <person name="Paul Ross R."/>
            <person name="Yang R."/>
            <person name="Briner A.E."/>
            <person name="Felis G.E."/>
            <person name="de Vos W.M."/>
            <person name="Barrangou R."/>
            <person name="Klaenhammer T.R."/>
            <person name="Caufield P.W."/>
            <person name="Cui Y."/>
            <person name="Zhang H."/>
            <person name="O'Toole P.W."/>
        </authorList>
    </citation>
    <scope>NUCLEOTIDE SEQUENCE [LARGE SCALE GENOMIC DNA]</scope>
    <source>
        <strain evidence="1 2">DSM 19971</strain>
    </source>
</reference>
<dbReference type="AlphaFoldDB" id="A0A0R1Q301"/>
<sequence>MENERFSGHLTNVTIDKDLVTMKIDDFDGLINLFRKGKIDFDIIPHSKDLISGIQRRKAYAMIRDICEYQGYVQVFEREKQKKKLKEEFCENSGYQMFSLSDCKKDVATQFISFLVEYCFEYDVPFQFKDLVNTFDTERRVYLCLLHRRCTACGVTKDIQINHEDTVGSGNNRNHLDHRQHRLEALCANCHARFHRIGAESFYEEQHFHGIKLSDEMLISMKLMSRKQMQEFDEQYKREEMEQRLISGTEWRETR</sequence>
<evidence type="ECO:0000313" key="1">
    <source>
        <dbReference type="EMBL" id="KRL38766.1"/>
    </source>
</evidence>
<dbReference type="OrthoDB" id="1665841at2"/>
<dbReference type="Proteomes" id="UP000051155">
    <property type="component" value="Unassembled WGS sequence"/>
</dbReference>
<protein>
    <submittedName>
        <fullName evidence="1">Uncharacterized protein</fullName>
    </submittedName>
</protein>
<dbReference type="STRING" id="1423812.FD20_GL000833"/>
<name>A0A0R1Q301_9LACO</name>
<keyword evidence="2" id="KW-1185">Reference proteome</keyword>
<evidence type="ECO:0000313" key="2">
    <source>
        <dbReference type="Proteomes" id="UP000051155"/>
    </source>
</evidence>
<dbReference type="PATRIC" id="fig|1423812.3.peg.898"/>
<accession>A0A0R1Q301</accession>
<dbReference type="RefSeq" id="WP_083488998.1">
    <property type="nucleotide sequence ID" value="NZ_AZEG01000002.1"/>
</dbReference>
<proteinExistence type="predicted"/>
<comment type="caution">
    <text evidence="1">The sequence shown here is derived from an EMBL/GenBank/DDBJ whole genome shotgun (WGS) entry which is preliminary data.</text>
</comment>